<reference evidence="1" key="1">
    <citation type="submission" date="2023-03" db="EMBL/GenBank/DDBJ databases">
        <title>Emydomyces testavorans Genome Sequence.</title>
        <authorList>
            <person name="Hoyer L."/>
        </authorList>
    </citation>
    <scope>NUCLEOTIDE SEQUENCE</scope>
    <source>
        <strain evidence="1">16-2883</strain>
    </source>
</reference>
<evidence type="ECO:0000313" key="1">
    <source>
        <dbReference type="EMBL" id="WEW59566.1"/>
    </source>
</evidence>
<protein>
    <submittedName>
        <fullName evidence="1">Uncharacterized protein</fullName>
    </submittedName>
</protein>
<proteinExistence type="predicted"/>
<organism evidence="1 2">
    <name type="scientific">Emydomyces testavorans</name>
    <dbReference type="NCBI Taxonomy" id="2070801"/>
    <lineage>
        <taxon>Eukaryota</taxon>
        <taxon>Fungi</taxon>
        <taxon>Dikarya</taxon>
        <taxon>Ascomycota</taxon>
        <taxon>Pezizomycotina</taxon>
        <taxon>Eurotiomycetes</taxon>
        <taxon>Eurotiomycetidae</taxon>
        <taxon>Onygenales</taxon>
        <taxon>Nannizziopsiaceae</taxon>
        <taxon>Emydomyces</taxon>
    </lineage>
</organism>
<keyword evidence="2" id="KW-1185">Reference proteome</keyword>
<dbReference type="EMBL" id="CP120629">
    <property type="protein sequence ID" value="WEW59566.1"/>
    <property type="molecule type" value="Genomic_DNA"/>
</dbReference>
<evidence type="ECO:0000313" key="2">
    <source>
        <dbReference type="Proteomes" id="UP001219355"/>
    </source>
</evidence>
<accession>A0AAF0DIY2</accession>
<gene>
    <name evidence="1" type="ORF">PRK78_005040</name>
</gene>
<dbReference type="Proteomes" id="UP001219355">
    <property type="component" value="Chromosome 3"/>
</dbReference>
<sequence length="231" mass="26466">MPYLESFCVGIVYRQPQQSFRSLVFCDYLGNEKVEESCISRELGAAHGPLTTSYSRFCPERTRKIGQEYSIVSTSAHEEKKDERLAGHARTVAPRPLVKWHTSLDEFEPFSQLCVDAHLFWRQDDIEWMASQAQIEGGTVRLWREWLDDQLDTRIFHESANDTDLASTGELGTKTSEGSNTTYLIDSKRGKHRILWVGRNEDVGLKLRVIERSQYNTSGDSSSYELSFEGE</sequence>
<dbReference type="AlphaFoldDB" id="A0AAF0DIY2"/>
<name>A0AAF0DIY2_9EURO</name>